<proteinExistence type="predicted"/>
<sequence length="68" mass="8095">MQFIVDRFEGDYIIAEYTDQEGKQRFAKLERVLLPEAKEGDVAELSVSREATQERTKRIRRLMDELFE</sequence>
<evidence type="ECO:0000313" key="2">
    <source>
        <dbReference type="Proteomes" id="UP000824089"/>
    </source>
</evidence>
<reference evidence="1" key="2">
    <citation type="journal article" date="2021" name="PeerJ">
        <title>Extensive microbial diversity within the chicken gut microbiome revealed by metagenomics and culture.</title>
        <authorList>
            <person name="Gilroy R."/>
            <person name="Ravi A."/>
            <person name="Getino M."/>
            <person name="Pursley I."/>
            <person name="Horton D.L."/>
            <person name="Alikhan N.F."/>
            <person name="Baker D."/>
            <person name="Gharbi K."/>
            <person name="Hall N."/>
            <person name="Watson M."/>
            <person name="Adriaenssens E.M."/>
            <person name="Foster-Nyarko E."/>
            <person name="Jarju S."/>
            <person name="Secka A."/>
            <person name="Antonio M."/>
            <person name="Oren A."/>
            <person name="Chaudhuri R.R."/>
            <person name="La Ragione R."/>
            <person name="Hildebrand F."/>
            <person name="Pallen M.J."/>
        </authorList>
    </citation>
    <scope>NUCLEOTIDE SEQUENCE</scope>
    <source>
        <strain evidence="1">CHK195-4489</strain>
    </source>
</reference>
<reference evidence="1" key="1">
    <citation type="submission" date="2020-10" db="EMBL/GenBank/DDBJ databases">
        <authorList>
            <person name="Gilroy R."/>
        </authorList>
    </citation>
    <scope>NUCLEOTIDE SEQUENCE</scope>
    <source>
        <strain evidence="1">CHK195-4489</strain>
    </source>
</reference>
<dbReference type="AlphaFoldDB" id="A0A9D1LAL3"/>
<evidence type="ECO:0000313" key="1">
    <source>
        <dbReference type="EMBL" id="HIU29362.1"/>
    </source>
</evidence>
<dbReference type="InterPro" id="IPR021377">
    <property type="entry name" value="DUF3006"/>
</dbReference>
<protein>
    <submittedName>
        <fullName evidence="1">DUF3006 domain-containing protein</fullName>
    </submittedName>
</protein>
<accession>A0A9D1LAL3</accession>
<gene>
    <name evidence="1" type="ORF">IAD50_03580</name>
</gene>
<dbReference type="Proteomes" id="UP000824089">
    <property type="component" value="Unassembled WGS sequence"/>
</dbReference>
<name>A0A9D1LAL3_9CLOT</name>
<dbReference type="Pfam" id="PF11213">
    <property type="entry name" value="DUF3006"/>
    <property type="match status" value="1"/>
</dbReference>
<dbReference type="EMBL" id="DVMM01000071">
    <property type="protein sequence ID" value="HIU29362.1"/>
    <property type="molecule type" value="Genomic_DNA"/>
</dbReference>
<organism evidence="1 2">
    <name type="scientific">Candidatus Egerieisoma faecipullorum</name>
    <dbReference type="NCBI Taxonomy" id="2840963"/>
    <lineage>
        <taxon>Bacteria</taxon>
        <taxon>Bacillati</taxon>
        <taxon>Bacillota</taxon>
        <taxon>Clostridia</taxon>
        <taxon>Eubacteriales</taxon>
        <taxon>Clostridiaceae</taxon>
        <taxon>Clostridiaceae incertae sedis</taxon>
        <taxon>Candidatus Egerieisoma</taxon>
    </lineage>
</organism>
<comment type="caution">
    <text evidence="1">The sequence shown here is derived from an EMBL/GenBank/DDBJ whole genome shotgun (WGS) entry which is preliminary data.</text>
</comment>